<protein>
    <submittedName>
        <fullName evidence="2">(salmon louse) hypothetical protein</fullName>
    </submittedName>
</protein>
<dbReference type="InterPro" id="IPR036179">
    <property type="entry name" value="Ig-like_dom_sf"/>
</dbReference>
<evidence type="ECO:0000313" key="3">
    <source>
        <dbReference type="Proteomes" id="UP000675881"/>
    </source>
</evidence>
<accession>A0A7R8CTM9</accession>
<dbReference type="PANTHER" id="PTHR23279:SF36">
    <property type="entry name" value="DEFECTIVE PROBOSCIS EXTENSION RESPONSE 9, ISOFORM A"/>
    <property type="match status" value="1"/>
</dbReference>
<dbReference type="InterPro" id="IPR003599">
    <property type="entry name" value="Ig_sub"/>
</dbReference>
<dbReference type="PROSITE" id="PS50835">
    <property type="entry name" value="IG_LIKE"/>
    <property type="match status" value="2"/>
</dbReference>
<dbReference type="Proteomes" id="UP000675881">
    <property type="component" value="Chromosome 4"/>
</dbReference>
<dbReference type="PANTHER" id="PTHR23279">
    <property type="entry name" value="DEFECTIVE PROBOSCIS EXTENSION RESPONSE DPR -RELATED"/>
    <property type="match status" value="1"/>
</dbReference>
<feature type="domain" description="Ig-like" evidence="1">
    <location>
        <begin position="33"/>
        <end position="99"/>
    </location>
</feature>
<dbReference type="SUPFAM" id="SSF48726">
    <property type="entry name" value="Immunoglobulin"/>
    <property type="match status" value="2"/>
</dbReference>
<dbReference type="SMART" id="SM00409">
    <property type="entry name" value="IG"/>
    <property type="match status" value="2"/>
</dbReference>
<dbReference type="InterPro" id="IPR007110">
    <property type="entry name" value="Ig-like_dom"/>
</dbReference>
<evidence type="ECO:0000313" key="2">
    <source>
        <dbReference type="EMBL" id="CAF2927561.1"/>
    </source>
</evidence>
<dbReference type="InterPro" id="IPR037448">
    <property type="entry name" value="Zig-8"/>
</dbReference>
<dbReference type="InterPro" id="IPR013783">
    <property type="entry name" value="Ig-like_fold"/>
</dbReference>
<organism evidence="2 3">
    <name type="scientific">Lepeophtheirus salmonis</name>
    <name type="common">Salmon louse</name>
    <name type="synonym">Caligus salmonis</name>
    <dbReference type="NCBI Taxonomy" id="72036"/>
    <lineage>
        <taxon>Eukaryota</taxon>
        <taxon>Metazoa</taxon>
        <taxon>Ecdysozoa</taxon>
        <taxon>Arthropoda</taxon>
        <taxon>Crustacea</taxon>
        <taxon>Multicrustacea</taxon>
        <taxon>Hexanauplia</taxon>
        <taxon>Copepoda</taxon>
        <taxon>Siphonostomatoida</taxon>
        <taxon>Caligidae</taxon>
        <taxon>Lepeophtheirus</taxon>
    </lineage>
</organism>
<dbReference type="FunFam" id="2.60.40.10:FF:000533">
    <property type="entry name" value="Uncharacterized protein, isoform A"/>
    <property type="match status" value="1"/>
</dbReference>
<dbReference type="InterPro" id="IPR003598">
    <property type="entry name" value="Ig_sub2"/>
</dbReference>
<dbReference type="GO" id="GO:0032589">
    <property type="term" value="C:neuron projection membrane"/>
    <property type="evidence" value="ECO:0007669"/>
    <property type="project" value="TreeGrafter"/>
</dbReference>
<proteinExistence type="predicted"/>
<dbReference type="Pfam" id="PF13927">
    <property type="entry name" value="Ig_3"/>
    <property type="match status" value="1"/>
</dbReference>
<dbReference type="OrthoDB" id="6365338at2759"/>
<reference evidence="2" key="1">
    <citation type="submission" date="2021-02" db="EMBL/GenBank/DDBJ databases">
        <authorList>
            <person name="Bekaert M."/>
        </authorList>
    </citation>
    <scope>NUCLEOTIDE SEQUENCE</scope>
    <source>
        <strain evidence="2">IoA-00</strain>
    </source>
</reference>
<sequence length="237" mass="26771">MSTNGGVSLEEPLSAISAIKIHSKNGWRLNANQVSWIRHSDLHLLTVGRYTYTSDQRFESFHSPHTHDWILRIKTPQPKDTGVYECQISATPHISQRLYLDVREPNTYFIGGPDMFVDLGSMVNLSCVISHTEKPPTEVKWFHRDTEISFRGPRDGVSVITEKAEHTTVHLLMQGARPSDSGIYTCVPNNAPSAKIKVHILQGNQVAGLQTNKGSTHHFLSLYVFFVYINIVFFIIQ</sequence>
<dbReference type="GO" id="GO:0050808">
    <property type="term" value="P:synapse organization"/>
    <property type="evidence" value="ECO:0007669"/>
    <property type="project" value="TreeGrafter"/>
</dbReference>
<dbReference type="EMBL" id="HG994583">
    <property type="protein sequence ID" value="CAF2927561.1"/>
    <property type="molecule type" value="Genomic_DNA"/>
</dbReference>
<gene>
    <name evidence="2" type="ORF">LSAA_8914</name>
</gene>
<dbReference type="AlphaFoldDB" id="A0A7R8CTM9"/>
<evidence type="ECO:0000259" key="1">
    <source>
        <dbReference type="PROSITE" id="PS50835"/>
    </source>
</evidence>
<keyword evidence="3" id="KW-1185">Reference proteome</keyword>
<dbReference type="SMART" id="SM00408">
    <property type="entry name" value="IGc2"/>
    <property type="match status" value="1"/>
</dbReference>
<dbReference type="Gene3D" id="2.60.40.10">
    <property type="entry name" value="Immunoglobulins"/>
    <property type="match status" value="2"/>
</dbReference>
<feature type="domain" description="Ig-like" evidence="1">
    <location>
        <begin position="105"/>
        <end position="197"/>
    </location>
</feature>
<name>A0A7R8CTM9_LEPSM</name>